<gene>
    <name evidence="1" type="ORF">MLD38_024596</name>
</gene>
<dbReference type="EMBL" id="CM042886">
    <property type="protein sequence ID" value="KAI4339683.1"/>
    <property type="molecule type" value="Genomic_DNA"/>
</dbReference>
<organism evidence="1 2">
    <name type="scientific">Melastoma candidum</name>
    <dbReference type="NCBI Taxonomy" id="119954"/>
    <lineage>
        <taxon>Eukaryota</taxon>
        <taxon>Viridiplantae</taxon>
        <taxon>Streptophyta</taxon>
        <taxon>Embryophyta</taxon>
        <taxon>Tracheophyta</taxon>
        <taxon>Spermatophyta</taxon>
        <taxon>Magnoliopsida</taxon>
        <taxon>eudicotyledons</taxon>
        <taxon>Gunneridae</taxon>
        <taxon>Pentapetalae</taxon>
        <taxon>rosids</taxon>
        <taxon>malvids</taxon>
        <taxon>Myrtales</taxon>
        <taxon>Melastomataceae</taxon>
        <taxon>Melastomatoideae</taxon>
        <taxon>Melastomateae</taxon>
        <taxon>Melastoma</taxon>
    </lineage>
</organism>
<sequence>MSRPGVVSVLVLIGLLFFGGCSWFADAEVHYFDFVLKSSNFTRVCTTKSMVTVNDSFPGPTLTVRRGDTAYVNFYNQGPYGITLHWHGIEQPRNPWSDGPEYVTQCPILPGNNFTYEVIFSTEEGTLWWHAHSDWSRATVHGAIVILPALGTTYPFPEPDEERVIVLASWYDMDVMTLMTTALHEGGLTGLSNAFCINGEPGDFYSCSNETTHHVSVDYGKTYMLRIVNSVQNTNMYVAIADHNLTVVGWDGAYVKPLVSSYIMITPGQAMDVLFTANQLLGRYYMVSSPYFDGQDDDFDHSRASAIVQYNGNYTSPSKPVYPSHLPGFYDIGPATYFVTNLRSLATPEHPVDVPLEVTHRMYVTVAISLLRCPNDSCAGPGGNRLASALNNVSFANPSLDVLEAYYRNISGYYTTDFPDWPPNMYNFTAETLETDNVTISGQGTKVKVLNYNESVEIVFQGTNDLNSGETHPMHLHGTRFYIIGMGVGNFDNETDPQTYNLYDPPRANTVAVPKDGWAAIRFRATNPGVWFMHCHFDRHMTWGMDMAFIVKDGGTAATSMKKPPAYMPPCGPDTNFTLLNALHSFLQQET</sequence>
<evidence type="ECO:0000313" key="1">
    <source>
        <dbReference type="EMBL" id="KAI4339683.1"/>
    </source>
</evidence>
<reference evidence="2" key="1">
    <citation type="journal article" date="2023" name="Front. Plant Sci.">
        <title>Chromosomal-level genome assembly of Melastoma candidum provides insights into trichome evolution.</title>
        <authorList>
            <person name="Zhong Y."/>
            <person name="Wu W."/>
            <person name="Sun C."/>
            <person name="Zou P."/>
            <person name="Liu Y."/>
            <person name="Dai S."/>
            <person name="Zhou R."/>
        </authorList>
    </citation>
    <scope>NUCLEOTIDE SEQUENCE [LARGE SCALE GENOMIC DNA]</scope>
</reference>
<name>A0ACB9NT55_9MYRT</name>
<keyword evidence="2" id="KW-1185">Reference proteome</keyword>
<comment type="caution">
    <text evidence="1">The sequence shown here is derived from an EMBL/GenBank/DDBJ whole genome shotgun (WGS) entry which is preliminary data.</text>
</comment>
<dbReference type="Proteomes" id="UP001057402">
    <property type="component" value="Chromosome 7"/>
</dbReference>
<proteinExistence type="predicted"/>
<protein>
    <submittedName>
        <fullName evidence="1">Uncharacterized protein</fullName>
    </submittedName>
</protein>
<accession>A0ACB9NT55</accession>
<evidence type="ECO:0000313" key="2">
    <source>
        <dbReference type="Proteomes" id="UP001057402"/>
    </source>
</evidence>